<comment type="caution">
    <text evidence="6">The sequence shown here is derived from an EMBL/GenBank/DDBJ whole genome shotgun (WGS) entry which is preliminary data.</text>
</comment>
<feature type="non-terminal residue" evidence="6">
    <location>
        <position position="1023"/>
    </location>
</feature>
<reference evidence="6" key="1">
    <citation type="submission" date="2022-06" db="EMBL/GenBank/DDBJ databases">
        <title>Genome Sequence of Candolleomyces eurysporus.</title>
        <authorList>
            <person name="Buettner E."/>
        </authorList>
    </citation>
    <scope>NUCLEOTIDE SEQUENCE</scope>
    <source>
        <strain evidence="6">VTCC 930004</strain>
    </source>
</reference>
<dbReference type="Proteomes" id="UP001140091">
    <property type="component" value="Unassembled WGS sequence"/>
</dbReference>
<evidence type="ECO:0000256" key="2">
    <source>
        <dbReference type="ARBA" id="ARBA00022884"/>
    </source>
</evidence>
<gene>
    <name evidence="6" type="ORF">H1R20_g14456</name>
</gene>
<dbReference type="GO" id="GO:0003723">
    <property type="term" value="F:RNA binding"/>
    <property type="evidence" value="ECO:0007669"/>
    <property type="project" value="UniProtKB-UniRule"/>
</dbReference>
<feature type="region of interest" description="Disordered" evidence="4">
    <location>
        <begin position="463"/>
        <end position="494"/>
    </location>
</feature>
<dbReference type="InterPro" id="IPR035979">
    <property type="entry name" value="RBD_domain_sf"/>
</dbReference>
<feature type="region of interest" description="Disordered" evidence="4">
    <location>
        <begin position="294"/>
        <end position="370"/>
    </location>
</feature>
<keyword evidence="7" id="KW-1185">Reference proteome</keyword>
<feature type="region of interest" description="Disordered" evidence="4">
    <location>
        <begin position="219"/>
        <end position="244"/>
    </location>
</feature>
<evidence type="ECO:0000256" key="4">
    <source>
        <dbReference type="SAM" id="MobiDB-lite"/>
    </source>
</evidence>
<evidence type="ECO:0000259" key="5">
    <source>
        <dbReference type="PROSITE" id="PS50102"/>
    </source>
</evidence>
<feature type="region of interest" description="Disordered" evidence="4">
    <location>
        <begin position="95"/>
        <end position="204"/>
    </location>
</feature>
<evidence type="ECO:0000313" key="7">
    <source>
        <dbReference type="Proteomes" id="UP001140091"/>
    </source>
</evidence>
<feature type="compositionally biased region" description="Pro residues" evidence="4">
    <location>
        <begin position="297"/>
        <end position="315"/>
    </location>
</feature>
<feature type="compositionally biased region" description="Low complexity" evidence="4">
    <location>
        <begin position="316"/>
        <end position="329"/>
    </location>
</feature>
<feature type="region of interest" description="Disordered" evidence="4">
    <location>
        <begin position="1"/>
        <end position="24"/>
    </location>
</feature>
<evidence type="ECO:0000256" key="1">
    <source>
        <dbReference type="ARBA" id="ARBA00022737"/>
    </source>
</evidence>
<dbReference type="InterPro" id="IPR012677">
    <property type="entry name" value="Nucleotide-bd_a/b_plait_sf"/>
</dbReference>
<feature type="compositionally biased region" description="Low complexity" evidence="4">
    <location>
        <begin position="466"/>
        <end position="483"/>
    </location>
</feature>
<dbReference type="SUPFAM" id="SSF54928">
    <property type="entry name" value="RNA-binding domain, RBD"/>
    <property type="match status" value="1"/>
</dbReference>
<dbReference type="OrthoDB" id="271725at2759"/>
<dbReference type="SMART" id="SM00360">
    <property type="entry name" value="RRM"/>
    <property type="match status" value="2"/>
</dbReference>
<dbReference type="PROSITE" id="PS50102">
    <property type="entry name" value="RRM"/>
    <property type="match status" value="2"/>
</dbReference>
<keyword evidence="1" id="KW-0677">Repeat</keyword>
<protein>
    <recommendedName>
        <fullName evidence="5">RRM domain-containing protein</fullName>
    </recommendedName>
</protein>
<keyword evidence="2 3" id="KW-0694">RNA-binding</keyword>
<feature type="compositionally biased region" description="Low complexity" evidence="4">
    <location>
        <begin position="147"/>
        <end position="189"/>
    </location>
</feature>
<feature type="domain" description="RRM" evidence="5">
    <location>
        <begin position="626"/>
        <end position="708"/>
    </location>
</feature>
<feature type="domain" description="RRM" evidence="5">
    <location>
        <begin position="498"/>
        <end position="572"/>
    </location>
</feature>
<dbReference type="EMBL" id="JANBPK010001481">
    <property type="protein sequence ID" value="KAJ2922630.1"/>
    <property type="molecule type" value="Genomic_DNA"/>
</dbReference>
<organism evidence="6 7">
    <name type="scientific">Candolleomyces eurysporus</name>
    <dbReference type="NCBI Taxonomy" id="2828524"/>
    <lineage>
        <taxon>Eukaryota</taxon>
        <taxon>Fungi</taxon>
        <taxon>Dikarya</taxon>
        <taxon>Basidiomycota</taxon>
        <taxon>Agaricomycotina</taxon>
        <taxon>Agaricomycetes</taxon>
        <taxon>Agaricomycetidae</taxon>
        <taxon>Agaricales</taxon>
        <taxon>Agaricineae</taxon>
        <taxon>Psathyrellaceae</taxon>
        <taxon>Candolleomyces</taxon>
    </lineage>
</organism>
<feature type="region of interest" description="Disordered" evidence="4">
    <location>
        <begin position="711"/>
        <end position="731"/>
    </location>
</feature>
<evidence type="ECO:0000256" key="3">
    <source>
        <dbReference type="PROSITE-ProRule" id="PRU00176"/>
    </source>
</evidence>
<sequence>MASPPNEPSHAGPDTATATVPSNAEDVTVRVDNASGVGLVVDLDDVYLDGEQDQEAASTHSASSEDVEIYLNDLGMDASGASGRVFGIQMADEPSAANSPIAPSGGRAFTSPRQDSIPINQEASSTPSVPPLLAPSHWNLHTTELCTNTQNATKGTTTSTLTSSTTPDSPTNAGPTTTTTTIDTDSGPSLSARSTSTPTLQPSQQLDSLELRSQLLSPVTVVDSPRAPPVTKMSTVPLPDMDDHDDPTTLLPRSMEQMDIREAEAELKRSPQDKARMRGLSVASGGMKGTGVSFGSTPPPVSPLPALPGPPPTTAPPNMSSFPSASSSFGQQNHFESHSGTPSRTGSIPSTPTIGGVMQSTTSYTQSQPLPQLPTFAPALSVINEGAKDDFHLDVIGVGNEDRMTEYGVYAGEGEDLQMNRAETQYRPQQRQSNNSSSNVTILPMYQQYGGITVSNSVVSFTNNDSSTTGHSTTPPSSSASSPEHAGGLPLNEQQKTPNVYINGLPPHFPEEQLHALASPFGEVKSVRTFTRHVRDSESGYGFVLFETVEAAERCIIALRRYRNLHPTFSKQIHKIPGTIYAQVNTNMQGSDEDTSGYHWDGSNVVDDEEASFKARMEALADPTSTNLYMEGLPLSMDEPTLSALVTPHRVVSSRFFQTRLSNPPRIIAFVRLDTRLGAEEVIEKLHGRMVRGWNDAGSRISVRFADTAEQRELRRQERTMKEGGATGEASPGRLTIAQAALLNLRGQDLRTVGGSSSVASSGSPLATSLPSVTSPLAMKSTPVIGTRAGGWAGRDPPPHSAGLQGISGREIIGSSREYAMTSALSGLALGGATTGGVGGATGRIVRLGNGAADVDYGSAFAGSPIGAGSISLQQQQQRQYHLDGKSEGMAGMGIDYPAIPGRRDSVPMGHQLQGSVGGREGMMDPAMKALLDSLGGGGSFGDPQQQEYYRLQLEPYGHIDWLFGQRSSVDPYGVYADGGVYYEGSCGERCKAARASPPAAGGAEEEAYSVGFGEAEWWEEAG</sequence>
<dbReference type="PANTHER" id="PTHR24012">
    <property type="entry name" value="RNA BINDING PROTEIN"/>
    <property type="match status" value="1"/>
</dbReference>
<dbReference type="InterPro" id="IPR000504">
    <property type="entry name" value="RRM_dom"/>
</dbReference>
<feature type="compositionally biased region" description="Basic and acidic residues" evidence="4">
    <location>
        <begin position="711"/>
        <end position="722"/>
    </location>
</feature>
<evidence type="ECO:0000313" key="6">
    <source>
        <dbReference type="EMBL" id="KAJ2922630.1"/>
    </source>
</evidence>
<feature type="compositionally biased region" description="Polar residues" evidence="4">
    <location>
        <begin position="191"/>
        <end position="204"/>
    </location>
</feature>
<accession>A0A9W8J182</accession>
<feature type="compositionally biased region" description="Polar residues" evidence="4">
    <location>
        <begin position="111"/>
        <end position="127"/>
    </location>
</feature>
<feature type="compositionally biased region" description="Polar residues" evidence="4">
    <location>
        <begin position="330"/>
        <end position="370"/>
    </location>
</feature>
<dbReference type="Pfam" id="PF00076">
    <property type="entry name" value="RRM_1"/>
    <property type="match status" value="1"/>
</dbReference>
<dbReference type="AlphaFoldDB" id="A0A9W8J182"/>
<dbReference type="Gene3D" id="3.30.70.330">
    <property type="match status" value="2"/>
</dbReference>
<proteinExistence type="predicted"/>
<name>A0A9W8J182_9AGAR</name>